<dbReference type="AlphaFoldDB" id="Q2GVD7"/>
<proteinExistence type="predicted"/>
<dbReference type="RefSeq" id="XP_001225723.1">
    <property type="nucleotide sequence ID" value="XM_001225722.1"/>
</dbReference>
<keyword evidence="2" id="KW-1185">Reference proteome</keyword>
<dbReference type="EMBL" id="CH408033">
    <property type="protein sequence ID" value="EAQ86814.1"/>
    <property type="molecule type" value="Genomic_DNA"/>
</dbReference>
<dbReference type="VEuPathDB" id="FungiDB:CHGG_08067"/>
<dbReference type="InParanoid" id="Q2GVD7"/>
<organism evidence="1 2">
    <name type="scientific">Chaetomium globosum (strain ATCC 6205 / CBS 148.51 / DSM 1962 / NBRC 6347 / NRRL 1970)</name>
    <name type="common">Soil fungus</name>
    <dbReference type="NCBI Taxonomy" id="306901"/>
    <lineage>
        <taxon>Eukaryota</taxon>
        <taxon>Fungi</taxon>
        <taxon>Dikarya</taxon>
        <taxon>Ascomycota</taxon>
        <taxon>Pezizomycotina</taxon>
        <taxon>Sordariomycetes</taxon>
        <taxon>Sordariomycetidae</taxon>
        <taxon>Sordariales</taxon>
        <taxon>Chaetomiaceae</taxon>
        <taxon>Chaetomium</taxon>
    </lineage>
</organism>
<name>Q2GVD7_CHAGB</name>
<dbReference type="HOGENOM" id="CLU_2512425_0_0_1"/>
<evidence type="ECO:0000313" key="2">
    <source>
        <dbReference type="Proteomes" id="UP000001056"/>
    </source>
</evidence>
<evidence type="ECO:0000313" key="1">
    <source>
        <dbReference type="EMBL" id="EAQ86814.1"/>
    </source>
</evidence>
<dbReference type="Proteomes" id="UP000001056">
    <property type="component" value="Unassembled WGS sequence"/>
</dbReference>
<dbReference type="GeneID" id="4394530"/>
<sequence>MIEVGVQRYHGAEVDYRGPRRGSRCAPAGRSRLHDICAALGRKDSWMDVRAMLAFLDLTQSPRVWDAENACRPLVDDNTPALQQP</sequence>
<reference evidence="2" key="1">
    <citation type="journal article" date="2015" name="Genome Announc.">
        <title>Draft genome sequence of the cellulolytic fungus Chaetomium globosum.</title>
        <authorList>
            <person name="Cuomo C.A."/>
            <person name="Untereiner W.A."/>
            <person name="Ma L.-J."/>
            <person name="Grabherr M."/>
            <person name="Birren B.W."/>
        </authorList>
    </citation>
    <scope>NUCLEOTIDE SEQUENCE [LARGE SCALE GENOMIC DNA]</scope>
    <source>
        <strain evidence="2">ATCC 6205 / CBS 148.51 / DSM 1962 / NBRC 6347 / NRRL 1970</strain>
    </source>
</reference>
<gene>
    <name evidence="1" type="ORF">CHGG_08067</name>
</gene>
<protein>
    <submittedName>
        <fullName evidence="1">Uncharacterized protein</fullName>
    </submittedName>
</protein>
<accession>Q2GVD7</accession>